<dbReference type="InterPro" id="IPR036873">
    <property type="entry name" value="Rhodanese-like_dom_sf"/>
</dbReference>
<name>A0A8H9IFY9_9ALTE</name>
<evidence type="ECO:0000259" key="1">
    <source>
        <dbReference type="PROSITE" id="PS50206"/>
    </source>
</evidence>
<dbReference type="CDD" id="cd00158">
    <property type="entry name" value="RHOD"/>
    <property type="match status" value="1"/>
</dbReference>
<proteinExistence type="predicted"/>
<organism evidence="2 3">
    <name type="scientific">Paraglaciecola chathamensis</name>
    <dbReference type="NCBI Taxonomy" id="368405"/>
    <lineage>
        <taxon>Bacteria</taxon>
        <taxon>Pseudomonadati</taxon>
        <taxon>Pseudomonadota</taxon>
        <taxon>Gammaproteobacteria</taxon>
        <taxon>Alteromonadales</taxon>
        <taxon>Alteromonadaceae</taxon>
        <taxon>Paraglaciecola</taxon>
    </lineage>
</organism>
<reference evidence="2" key="2">
    <citation type="submission" date="2020-09" db="EMBL/GenBank/DDBJ databases">
        <authorList>
            <person name="Sun Q."/>
            <person name="Kim S."/>
        </authorList>
    </citation>
    <scope>NUCLEOTIDE SEQUENCE</scope>
    <source>
        <strain evidence="2">KCTC 32337</strain>
    </source>
</reference>
<gene>
    <name evidence="2" type="ORF">GCM10011274_20300</name>
</gene>
<evidence type="ECO:0000313" key="3">
    <source>
        <dbReference type="Proteomes" id="UP000622604"/>
    </source>
</evidence>
<evidence type="ECO:0000313" key="2">
    <source>
        <dbReference type="EMBL" id="GGZ62277.1"/>
    </source>
</evidence>
<dbReference type="Gene3D" id="3.40.250.10">
    <property type="entry name" value="Rhodanese-like domain"/>
    <property type="match status" value="1"/>
</dbReference>
<dbReference type="SUPFAM" id="SSF52821">
    <property type="entry name" value="Rhodanese/Cell cycle control phosphatase"/>
    <property type="match status" value="1"/>
</dbReference>
<dbReference type="EMBL" id="BMZC01000005">
    <property type="protein sequence ID" value="GGZ62277.1"/>
    <property type="molecule type" value="Genomic_DNA"/>
</dbReference>
<dbReference type="PANTHER" id="PTHR43031:SF1">
    <property type="entry name" value="PYRIDINE NUCLEOTIDE-DISULPHIDE OXIDOREDUCTASE"/>
    <property type="match status" value="1"/>
</dbReference>
<dbReference type="InterPro" id="IPR001763">
    <property type="entry name" value="Rhodanese-like_dom"/>
</dbReference>
<dbReference type="SMART" id="SM00450">
    <property type="entry name" value="RHOD"/>
    <property type="match status" value="1"/>
</dbReference>
<protein>
    <submittedName>
        <fullName evidence="2">Rhodanese-like domain-containing protein</fullName>
    </submittedName>
</protein>
<dbReference type="Proteomes" id="UP000622604">
    <property type="component" value="Unassembled WGS sequence"/>
</dbReference>
<dbReference type="InterPro" id="IPR050229">
    <property type="entry name" value="GlpE_sulfurtransferase"/>
</dbReference>
<dbReference type="Pfam" id="PF00581">
    <property type="entry name" value="Rhodanese"/>
    <property type="match status" value="1"/>
</dbReference>
<sequence>MASTLNEIVTHIKQQIPHIDCETAAQRRKTDHGLLIDVREPSEHSAQNTPEAINIPRGVLEMKITTLESDLSRPIYLHCASAVRAALSAEQLRRIGYENVFVVTGELSNIIQAHSI</sequence>
<dbReference type="RefSeq" id="WP_007987268.1">
    <property type="nucleotide sequence ID" value="NZ_BMZC01000005.1"/>
</dbReference>
<reference evidence="2" key="1">
    <citation type="journal article" date="2014" name="Int. J. Syst. Evol. Microbiol.">
        <title>Complete genome sequence of Corynebacterium casei LMG S-19264T (=DSM 44701T), isolated from a smear-ripened cheese.</title>
        <authorList>
            <consortium name="US DOE Joint Genome Institute (JGI-PGF)"/>
            <person name="Walter F."/>
            <person name="Albersmeier A."/>
            <person name="Kalinowski J."/>
            <person name="Ruckert C."/>
        </authorList>
    </citation>
    <scope>NUCLEOTIDE SEQUENCE</scope>
    <source>
        <strain evidence="2">KCTC 32337</strain>
    </source>
</reference>
<dbReference type="AlphaFoldDB" id="A0A8H9IFY9"/>
<feature type="domain" description="Rhodanese" evidence="1">
    <location>
        <begin position="29"/>
        <end position="116"/>
    </location>
</feature>
<dbReference type="PROSITE" id="PS50206">
    <property type="entry name" value="RHODANESE_3"/>
    <property type="match status" value="1"/>
</dbReference>
<comment type="caution">
    <text evidence="2">The sequence shown here is derived from an EMBL/GenBank/DDBJ whole genome shotgun (WGS) entry which is preliminary data.</text>
</comment>
<accession>A0A8H9IFY9</accession>
<dbReference type="PANTHER" id="PTHR43031">
    <property type="entry name" value="FAD-DEPENDENT OXIDOREDUCTASE"/>
    <property type="match status" value="1"/>
</dbReference>